<dbReference type="AlphaFoldDB" id="A0A699YG16"/>
<protein>
    <submittedName>
        <fullName evidence="1">Uncharacterized protein</fullName>
    </submittedName>
</protein>
<reference evidence="1 2" key="1">
    <citation type="submission" date="2020-02" db="EMBL/GenBank/DDBJ databases">
        <title>Draft genome sequence of Haematococcus lacustris strain NIES-144.</title>
        <authorList>
            <person name="Morimoto D."/>
            <person name="Nakagawa S."/>
            <person name="Yoshida T."/>
            <person name="Sawayama S."/>
        </authorList>
    </citation>
    <scope>NUCLEOTIDE SEQUENCE [LARGE SCALE GENOMIC DNA]</scope>
    <source>
        <strain evidence="1 2">NIES-144</strain>
    </source>
</reference>
<dbReference type="Proteomes" id="UP000485058">
    <property type="component" value="Unassembled WGS sequence"/>
</dbReference>
<accession>A0A699YG16</accession>
<keyword evidence="2" id="KW-1185">Reference proteome</keyword>
<organism evidence="1 2">
    <name type="scientific">Haematococcus lacustris</name>
    <name type="common">Green alga</name>
    <name type="synonym">Haematococcus pluvialis</name>
    <dbReference type="NCBI Taxonomy" id="44745"/>
    <lineage>
        <taxon>Eukaryota</taxon>
        <taxon>Viridiplantae</taxon>
        <taxon>Chlorophyta</taxon>
        <taxon>core chlorophytes</taxon>
        <taxon>Chlorophyceae</taxon>
        <taxon>CS clade</taxon>
        <taxon>Chlamydomonadales</taxon>
        <taxon>Haematococcaceae</taxon>
        <taxon>Haematococcus</taxon>
    </lineage>
</organism>
<feature type="non-terminal residue" evidence="1">
    <location>
        <position position="106"/>
    </location>
</feature>
<comment type="caution">
    <text evidence="1">The sequence shown here is derived from an EMBL/GenBank/DDBJ whole genome shotgun (WGS) entry which is preliminary data.</text>
</comment>
<evidence type="ECO:0000313" key="1">
    <source>
        <dbReference type="EMBL" id="GFH08401.1"/>
    </source>
</evidence>
<proteinExistence type="predicted"/>
<name>A0A699YG16_HAELA</name>
<sequence length="106" mass="11495">MACFSCQRPLPTSIGGVIRHQTTSPQQTCTDVYHGRTFKALATDLHLCRGHRGEAWSLQSCTLGWCPRAGAVGEPPSGATFVWSPAASEEDIRRFVQSDVYVTAGL</sequence>
<dbReference type="EMBL" id="BLLF01000158">
    <property type="protein sequence ID" value="GFH08401.1"/>
    <property type="molecule type" value="Genomic_DNA"/>
</dbReference>
<gene>
    <name evidence="1" type="ORF">HaLaN_03354</name>
</gene>
<evidence type="ECO:0000313" key="2">
    <source>
        <dbReference type="Proteomes" id="UP000485058"/>
    </source>
</evidence>